<name>V6LIF0_9EUKA</name>
<gene>
    <name evidence="7" type="ORF">SS50377_16092</name>
    <name evidence="8" type="ORF">SS50377_24129</name>
</gene>
<accession>V6LIF0</accession>
<reference evidence="8" key="2">
    <citation type="submission" date="2020-12" db="EMBL/GenBank/DDBJ databases">
        <title>New Spironucleus salmonicida genome in near-complete chromosomes.</title>
        <authorList>
            <person name="Xu F."/>
            <person name="Kurt Z."/>
            <person name="Jimenez-Gonzalez A."/>
            <person name="Astvaldsson A."/>
            <person name="Andersson J.O."/>
            <person name="Svard S.G."/>
        </authorList>
    </citation>
    <scope>NUCLEOTIDE SEQUENCE</scope>
    <source>
        <strain evidence="8">ATCC 50377</strain>
    </source>
</reference>
<dbReference type="InterPro" id="IPR055207">
    <property type="entry name" value="POLR3C_WHD"/>
</dbReference>
<dbReference type="GO" id="GO:0005666">
    <property type="term" value="C:RNA polymerase III complex"/>
    <property type="evidence" value="ECO:0007669"/>
    <property type="project" value="UniProtKB-UniRule"/>
</dbReference>
<comment type="similarity">
    <text evidence="5">Belongs to the eukaryotic RPC3/POLR3C RNA polymerase subunit family.</text>
</comment>
<comment type="subcellular location">
    <subcellularLocation>
        <location evidence="1 5">Nucleus</location>
    </subcellularLocation>
</comment>
<evidence type="ECO:0000256" key="4">
    <source>
        <dbReference type="ARBA" id="ARBA00023242"/>
    </source>
</evidence>
<keyword evidence="9" id="KW-1185">Reference proteome</keyword>
<evidence type="ECO:0000313" key="7">
    <source>
        <dbReference type="EMBL" id="EST44093.1"/>
    </source>
</evidence>
<dbReference type="PANTHER" id="PTHR12949">
    <property type="entry name" value="RNA POLYMERASE III DNA DIRECTED -RELATED"/>
    <property type="match status" value="1"/>
</dbReference>
<dbReference type="OrthoDB" id="272392at2759"/>
<keyword evidence="2 5" id="KW-0240">DNA-directed RNA polymerase</keyword>
<keyword evidence="3 5" id="KW-0804">Transcription</keyword>
<evidence type="ECO:0000256" key="5">
    <source>
        <dbReference type="RuleBase" id="RU367076"/>
    </source>
</evidence>
<dbReference type="Gene3D" id="1.10.10.10">
    <property type="entry name" value="Winged helix-like DNA-binding domain superfamily/Winged helix DNA-binding domain"/>
    <property type="match status" value="1"/>
</dbReference>
<dbReference type="InterPro" id="IPR036388">
    <property type="entry name" value="WH-like_DNA-bd_sf"/>
</dbReference>
<dbReference type="GO" id="GO:0003697">
    <property type="term" value="F:single-stranded DNA binding"/>
    <property type="evidence" value="ECO:0007669"/>
    <property type="project" value="UniProtKB-UniRule"/>
</dbReference>
<feature type="domain" description="DNA-directed RNA polymerase III subunit RPC3 winged-helix" evidence="6">
    <location>
        <begin position="296"/>
        <end position="356"/>
    </location>
</feature>
<reference evidence="7 8" key="1">
    <citation type="journal article" date="2014" name="PLoS Genet.">
        <title>The Genome of Spironucleus salmonicida Highlights a Fish Pathogen Adapted to Fluctuating Environments.</title>
        <authorList>
            <person name="Xu F."/>
            <person name="Jerlstrom-Hultqvist J."/>
            <person name="Einarsson E."/>
            <person name="Astvaldsson A."/>
            <person name="Svard S.G."/>
            <person name="Andersson J.O."/>
        </authorList>
    </citation>
    <scope>NUCLEOTIDE SEQUENCE</scope>
    <source>
        <strain evidence="8">ATCC 50377</strain>
    </source>
</reference>
<dbReference type="EMBL" id="AUWU02000004">
    <property type="protein sequence ID" value="KAH0574182.1"/>
    <property type="molecule type" value="Genomic_DNA"/>
</dbReference>
<comment type="function">
    <text evidence="5">DNA-dependent RNA polymerase catalyzes the transcription of DNA into RNA using the four ribonucleoside triphosphates as substrates. Specific core component of RNA polymerase III which synthesizes small RNAs, such as 5S rRNA and tRNAs.</text>
</comment>
<keyword evidence="4 5" id="KW-0539">Nucleus</keyword>
<dbReference type="VEuPathDB" id="GiardiaDB:SS50377_24129"/>
<dbReference type="EMBL" id="KI546128">
    <property type="protein sequence ID" value="EST44093.1"/>
    <property type="molecule type" value="Genomic_DNA"/>
</dbReference>
<evidence type="ECO:0000259" key="6">
    <source>
        <dbReference type="Pfam" id="PF22536"/>
    </source>
</evidence>
<protein>
    <recommendedName>
        <fullName evidence="5">DNA-directed RNA polymerase III subunit RPC3</fullName>
        <shortName evidence="5">RNA polymerase III subunit C3</shortName>
    </recommendedName>
</protein>
<comment type="subunit">
    <text evidence="5">Component of the RNA polymerase III (Pol III) complex consisting of 17 subunits.</text>
</comment>
<dbReference type="InterPro" id="IPR039748">
    <property type="entry name" value="RPC3"/>
</dbReference>
<evidence type="ECO:0000256" key="3">
    <source>
        <dbReference type="ARBA" id="ARBA00023163"/>
    </source>
</evidence>
<dbReference type="AlphaFoldDB" id="V6LIF0"/>
<organism evidence="7">
    <name type="scientific">Spironucleus salmonicida</name>
    <dbReference type="NCBI Taxonomy" id="348837"/>
    <lineage>
        <taxon>Eukaryota</taxon>
        <taxon>Metamonada</taxon>
        <taxon>Diplomonadida</taxon>
        <taxon>Hexamitidae</taxon>
        <taxon>Hexamitinae</taxon>
        <taxon>Spironucleus</taxon>
    </lineage>
</organism>
<dbReference type="Proteomes" id="UP000018208">
    <property type="component" value="Unassembled WGS sequence"/>
</dbReference>
<dbReference type="PANTHER" id="PTHR12949:SF0">
    <property type="entry name" value="DNA-DIRECTED RNA POLYMERASE III SUBUNIT RPC3"/>
    <property type="match status" value="1"/>
</dbReference>
<evidence type="ECO:0000313" key="8">
    <source>
        <dbReference type="EMBL" id="KAH0574182.1"/>
    </source>
</evidence>
<evidence type="ECO:0000313" key="9">
    <source>
        <dbReference type="Proteomes" id="UP000018208"/>
    </source>
</evidence>
<sequence length="418" mass="47333">MRPILNQILLQNFPHQTHTALQLLENPLQTRSHYNTPDFDKHFAFLSNFGIATIIKVPTSRGLLDVYYLSQAELLALISRSMAAPFLPEIFLQLSAKGSGIPSEFLNNSRSGTQQAINNDFAILSQLQILQQNKLFILQKQGITSFIEANSISYDPRTDSFLKHQSNKKSVLCAASTAAKFFKNEEFLTESYFVNYQNVQKFAQLKLAIQQLSVNFDEQFARILQFGAETTQAHLNLGKKFAIKDIIDMCQYQQQTISGILQTAFQQNLVVLSGESYEINVEEMIQQLQFASCAKMLSNRNGSAGGRIFRLLLNRGCLDENQIAQEAMISTKTASQTVQELFKQGFLSCSNLQRGELNENSIVLYSVESQQMRKNCLGAFSSVLARIMVNMREERDSSKLQKLQYAFMRVLQGYVVFL</sequence>
<evidence type="ECO:0000256" key="2">
    <source>
        <dbReference type="ARBA" id="ARBA00022478"/>
    </source>
</evidence>
<dbReference type="Pfam" id="PF22536">
    <property type="entry name" value="WHD_POLR3C"/>
    <property type="match status" value="1"/>
</dbReference>
<evidence type="ECO:0000256" key="1">
    <source>
        <dbReference type="ARBA" id="ARBA00004123"/>
    </source>
</evidence>
<proteinExistence type="inferred from homology"/>